<organism evidence="2 3">
    <name type="scientific">Vibrio mimicus</name>
    <dbReference type="NCBI Taxonomy" id="674"/>
    <lineage>
        <taxon>Bacteria</taxon>
        <taxon>Pseudomonadati</taxon>
        <taxon>Pseudomonadota</taxon>
        <taxon>Gammaproteobacteria</taxon>
        <taxon>Vibrionales</taxon>
        <taxon>Vibrionaceae</taxon>
        <taxon>Vibrio</taxon>
    </lineage>
</organism>
<dbReference type="InterPro" id="IPR003848">
    <property type="entry name" value="DUF218"/>
</dbReference>
<dbReference type="PANTHER" id="PTHR30336:SF20">
    <property type="entry name" value="DUF218 DOMAIN-CONTAINING PROTEIN"/>
    <property type="match status" value="1"/>
</dbReference>
<dbReference type="RefSeq" id="WP_032470754.1">
    <property type="nucleotide sequence ID" value="NZ_CAWMSS010000002.1"/>
</dbReference>
<dbReference type="OrthoDB" id="5906508at2"/>
<reference evidence="2" key="1">
    <citation type="submission" date="2017-12" db="EMBL/GenBank/DDBJ databases">
        <title>FDA dAtabase for Regulatory Grade micrObial Sequences (FDA-ARGOS): Supporting development and validation of Infectious Disease Dx tests.</title>
        <authorList>
            <person name="Hoffmann M."/>
            <person name="Allard M."/>
            <person name="Evans P."/>
            <person name="Brown E."/>
            <person name="Tallon L.J."/>
            <person name="Sadzewicz L."/>
            <person name="Sengamalay N."/>
            <person name="Ott S."/>
            <person name="Godinez A."/>
            <person name="Nagaraj S."/>
            <person name="Vavikolanu K."/>
            <person name="Aluvathingal J."/>
            <person name="Nadendla S."/>
            <person name="Hobson J."/>
            <person name="Sichtig H."/>
        </authorList>
    </citation>
    <scope>NUCLEOTIDE SEQUENCE [LARGE SCALE GENOMIC DNA]</scope>
    <source>
        <strain evidence="2">FDAARGOS_113</strain>
    </source>
</reference>
<sequence length="287" mass="32503">MSAACPIWVVLGKRLNSDTLTVEGKSRVDGLLSALQCHENSSALIVFCGGVTAGQTVSEAQRMHEYFQQQVQQKGLVLQHVDVLLEQQSTSTVENIEHLAHVLLASQRLHAGETLTLTLVSSDYHLKRIIEIQDLMDEQGLLRTLDGRCLQAGVKVDISRDLNAHVCVSYPYSCEQGMRFLWVDELTTYRVFLEGVVAGTFQRPLPDVHYQPYHIAKIALIQLRQLMHQDPVMLSMLALIEAIVESSAYLKDEEKVREELAILDTQLTLLNRLCDPELERTGRWWKR</sequence>
<proteinExistence type="predicted"/>
<dbReference type="PANTHER" id="PTHR30336">
    <property type="entry name" value="INNER MEMBRANE PROTEIN, PROBABLE PERMEASE"/>
    <property type="match status" value="1"/>
</dbReference>
<comment type="caution">
    <text evidence="2">The sequence shown here is derived from an EMBL/GenBank/DDBJ whole genome shotgun (WGS) entry which is preliminary data.</text>
</comment>
<name>A0A2J9VJY9_VIBMI</name>
<dbReference type="CDD" id="cd06259">
    <property type="entry name" value="YdcF-like"/>
    <property type="match status" value="1"/>
</dbReference>
<accession>A0A2J9VJY9</accession>
<keyword evidence="3" id="KW-1185">Reference proteome</keyword>
<dbReference type="Gene3D" id="3.40.50.620">
    <property type="entry name" value="HUPs"/>
    <property type="match status" value="1"/>
</dbReference>
<protein>
    <submittedName>
        <fullName evidence="2">YdcF family protein</fullName>
    </submittedName>
</protein>
<evidence type="ECO:0000313" key="2">
    <source>
        <dbReference type="EMBL" id="PNM64098.1"/>
    </source>
</evidence>
<evidence type="ECO:0000259" key="1">
    <source>
        <dbReference type="Pfam" id="PF02698"/>
    </source>
</evidence>
<evidence type="ECO:0000313" key="3">
    <source>
        <dbReference type="Proteomes" id="UP000053748"/>
    </source>
</evidence>
<dbReference type="AlphaFoldDB" id="A0A2J9VJY9"/>
<feature type="domain" description="DUF218" evidence="1">
    <location>
        <begin position="9"/>
        <end position="131"/>
    </location>
</feature>
<dbReference type="EMBL" id="LOSJ02000001">
    <property type="protein sequence ID" value="PNM64098.1"/>
    <property type="molecule type" value="Genomic_DNA"/>
</dbReference>
<dbReference type="GO" id="GO:0005886">
    <property type="term" value="C:plasma membrane"/>
    <property type="evidence" value="ECO:0007669"/>
    <property type="project" value="TreeGrafter"/>
</dbReference>
<dbReference type="InterPro" id="IPR014729">
    <property type="entry name" value="Rossmann-like_a/b/a_fold"/>
</dbReference>
<dbReference type="Proteomes" id="UP000053748">
    <property type="component" value="Unassembled WGS sequence"/>
</dbReference>
<dbReference type="InterPro" id="IPR051599">
    <property type="entry name" value="Cell_Envelope_Assoc"/>
</dbReference>
<gene>
    <name evidence="2" type="ORF">AL544_004075</name>
</gene>
<dbReference type="Pfam" id="PF02698">
    <property type="entry name" value="DUF218"/>
    <property type="match status" value="1"/>
</dbReference>